<comment type="caution">
    <text evidence="2">The sequence shown here is derived from an EMBL/GenBank/DDBJ whole genome shotgun (WGS) entry which is preliminary data.</text>
</comment>
<sequence>MASVKGLNPYAAEFFLQLQKPLMCSSNHSSFDPYASSVYCFSTTYSLPFPADFPCPTHFDNHLLPAEPTHQTGPDPELVEVFQQEAHDHMAHEATQKFVPPKVPRIRVGRGGYRRHNRCFDRIESNNSTSTSKQDWKPLRFGMKGPKKFVDYNWNVPTRTVRRFFDVMPVRKDGQGTTVMIRNVPNKYCRDLLMTFLDNHCANENRKSDGREDSESAFDFLYLPIDFWTGMNKGYAFVNFTNPKAVWKFYLAAHSQTWDSFQSNKIREIAYARIQGKKELAQHFVAMEFPCESEDVLPVCFSPPRDGSEKLVESKVVGKLGGWFGIGPRHKATHWKR</sequence>
<protein>
    <recommendedName>
        <fullName evidence="1">Mei2-like C-terminal RNA recognition motif domain-containing protein</fullName>
    </recommendedName>
</protein>
<gene>
    <name evidence="2" type="ORF">M0R45_031465</name>
</gene>
<name>A0AAW1WDN9_RUBAR</name>
<dbReference type="EMBL" id="JBEDUW010000006">
    <property type="protein sequence ID" value="KAK9923030.1"/>
    <property type="molecule type" value="Genomic_DNA"/>
</dbReference>
<dbReference type="InterPro" id="IPR007201">
    <property type="entry name" value="Mei2-like_Rrm_C"/>
</dbReference>
<evidence type="ECO:0000259" key="1">
    <source>
        <dbReference type="Pfam" id="PF04059"/>
    </source>
</evidence>
<dbReference type="GO" id="GO:0003676">
    <property type="term" value="F:nucleic acid binding"/>
    <property type="evidence" value="ECO:0007669"/>
    <property type="project" value="InterPro"/>
</dbReference>
<evidence type="ECO:0000313" key="2">
    <source>
        <dbReference type="EMBL" id="KAK9923030.1"/>
    </source>
</evidence>
<accession>A0AAW1WDN9</accession>
<organism evidence="2 3">
    <name type="scientific">Rubus argutus</name>
    <name type="common">Southern blackberry</name>
    <dbReference type="NCBI Taxonomy" id="59490"/>
    <lineage>
        <taxon>Eukaryota</taxon>
        <taxon>Viridiplantae</taxon>
        <taxon>Streptophyta</taxon>
        <taxon>Embryophyta</taxon>
        <taxon>Tracheophyta</taxon>
        <taxon>Spermatophyta</taxon>
        <taxon>Magnoliopsida</taxon>
        <taxon>eudicotyledons</taxon>
        <taxon>Gunneridae</taxon>
        <taxon>Pentapetalae</taxon>
        <taxon>rosids</taxon>
        <taxon>fabids</taxon>
        <taxon>Rosales</taxon>
        <taxon>Rosaceae</taxon>
        <taxon>Rosoideae</taxon>
        <taxon>Rosoideae incertae sedis</taxon>
        <taxon>Rubus</taxon>
    </lineage>
</organism>
<feature type="domain" description="Mei2-like C-terminal RNA recognition motif" evidence="1">
    <location>
        <begin position="177"/>
        <end position="284"/>
    </location>
</feature>
<evidence type="ECO:0000313" key="3">
    <source>
        <dbReference type="Proteomes" id="UP001457282"/>
    </source>
</evidence>
<proteinExistence type="predicted"/>
<keyword evidence="3" id="KW-1185">Reference proteome</keyword>
<dbReference type="Pfam" id="PF04059">
    <property type="entry name" value="RRM_2"/>
    <property type="match status" value="1"/>
</dbReference>
<dbReference type="InterPro" id="IPR035979">
    <property type="entry name" value="RBD_domain_sf"/>
</dbReference>
<reference evidence="2 3" key="1">
    <citation type="journal article" date="2023" name="G3 (Bethesda)">
        <title>A chromosome-length genome assembly and annotation of blackberry (Rubus argutus, cv. 'Hillquist').</title>
        <authorList>
            <person name="Bruna T."/>
            <person name="Aryal R."/>
            <person name="Dudchenko O."/>
            <person name="Sargent D.J."/>
            <person name="Mead D."/>
            <person name="Buti M."/>
            <person name="Cavallini A."/>
            <person name="Hytonen T."/>
            <person name="Andres J."/>
            <person name="Pham M."/>
            <person name="Weisz D."/>
            <person name="Mascagni F."/>
            <person name="Usai G."/>
            <person name="Natali L."/>
            <person name="Bassil N."/>
            <person name="Fernandez G.E."/>
            <person name="Lomsadze A."/>
            <person name="Armour M."/>
            <person name="Olukolu B."/>
            <person name="Poorten T."/>
            <person name="Britton C."/>
            <person name="Davik J."/>
            <person name="Ashrafi H."/>
            <person name="Aiden E.L."/>
            <person name="Borodovsky M."/>
            <person name="Worthington M."/>
        </authorList>
    </citation>
    <scope>NUCLEOTIDE SEQUENCE [LARGE SCALE GENOMIC DNA]</scope>
    <source>
        <strain evidence="2">PI 553951</strain>
    </source>
</reference>
<dbReference type="AlphaFoldDB" id="A0AAW1WDN9"/>
<dbReference type="SUPFAM" id="SSF54928">
    <property type="entry name" value="RNA-binding domain, RBD"/>
    <property type="match status" value="1"/>
</dbReference>
<dbReference type="Proteomes" id="UP001457282">
    <property type="component" value="Unassembled WGS sequence"/>
</dbReference>